<dbReference type="Pfam" id="PF00583">
    <property type="entry name" value="Acetyltransf_1"/>
    <property type="match status" value="1"/>
</dbReference>
<feature type="domain" description="N-acetyltransferase" evidence="1">
    <location>
        <begin position="167"/>
        <end position="300"/>
    </location>
</feature>
<sequence>MTDLVVRPLVAGEEHLFTDLTATRSVGSALLGRDYERMARRGEYRPEWTWLATRNGKPVARAAWWAGENDEQPLALDWFDFTDVEAGIEVLRQAPFRTEYSLTVPPGWREDPAVKPEVESRIQAAIAAGMEVLVERYRYTWTTADGLPEKPGRLEFRPEPQDDKIRDVFRRVHQGSLDAHVRRTTARHGLDAAAQEDLDLLLWLPSPRDWWRLAYTKGGDLVGLTIPARNPSVPIVAYVGVVPEHRGRGYAYDLLVEATHELVGYGVEKIVAATDVTNGPMAAAFAKAGYPVSYHRIDLV</sequence>
<protein>
    <submittedName>
        <fullName evidence="2">GNAT family N-acetyltransferase</fullName>
    </submittedName>
</protein>
<evidence type="ECO:0000313" key="2">
    <source>
        <dbReference type="EMBL" id="WIX81409.1"/>
    </source>
</evidence>
<dbReference type="RefSeq" id="WP_285972005.1">
    <property type="nucleotide sequence ID" value="NZ_CP127294.1"/>
</dbReference>
<dbReference type="InterPro" id="IPR016181">
    <property type="entry name" value="Acyl_CoA_acyltransferase"/>
</dbReference>
<evidence type="ECO:0000259" key="1">
    <source>
        <dbReference type="PROSITE" id="PS51186"/>
    </source>
</evidence>
<dbReference type="EMBL" id="CP127294">
    <property type="protein sequence ID" value="WIX81409.1"/>
    <property type="molecule type" value="Genomic_DNA"/>
</dbReference>
<organism evidence="2 3">
    <name type="scientific">Amycolatopsis carbonis</name>
    <dbReference type="NCBI Taxonomy" id="715471"/>
    <lineage>
        <taxon>Bacteria</taxon>
        <taxon>Bacillati</taxon>
        <taxon>Actinomycetota</taxon>
        <taxon>Actinomycetes</taxon>
        <taxon>Pseudonocardiales</taxon>
        <taxon>Pseudonocardiaceae</taxon>
        <taxon>Amycolatopsis</taxon>
    </lineage>
</organism>
<dbReference type="AlphaFoldDB" id="A0A9Y2IL74"/>
<dbReference type="PROSITE" id="PS51186">
    <property type="entry name" value="GNAT"/>
    <property type="match status" value="1"/>
</dbReference>
<evidence type="ECO:0000313" key="3">
    <source>
        <dbReference type="Proteomes" id="UP001236014"/>
    </source>
</evidence>
<dbReference type="Proteomes" id="UP001236014">
    <property type="component" value="Chromosome"/>
</dbReference>
<accession>A0A9Y2IL74</accession>
<proteinExistence type="predicted"/>
<gene>
    <name evidence="2" type="ORF">QRX50_11935</name>
</gene>
<name>A0A9Y2IL74_9PSEU</name>
<dbReference type="GO" id="GO:0016747">
    <property type="term" value="F:acyltransferase activity, transferring groups other than amino-acyl groups"/>
    <property type="evidence" value="ECO:0007669"/>
    <property type="project" value="InterPro"/>
</dbReference>
<dbReference type="Gene3D" id="3.40.630.30">
    <property type="match status" value="1"/>
</dbReference>
<reference evidence="2 3" key="1">
    <citation type="submission" date="2023-06" db="EMBL/GenBank/DDBJ databases">
        <authorList>
            <person name="Oyuntsetseg B."/>
            <person name="Kim S.B."/>
        </authorList>
    </citation>
    <scope>NUCLEOTIDE SEQUENCE [LARGE SCALE GENOMIC DNA]</scope>
    <source>
        <strain evidence="2 3">2-15</strain>
    </source>
</reference>
<dbReference type="SUPFAM" id="SSF55729">
    <property type="entry name" value="Acyl-CoA N-acyltransferases (Nat)"/>
    <property type="match status" value="1"/>
</dbReference>
<dbReference type="InterPro" id="IPR000182">
    <property type="entry name" value="GNAT_dom"/>
</dbReference>
<dbReference type="CDD" id="cd04301">
    <property type="entry name" value="NAT_SF"/>
    <property type="match status" value="1"/>
</dbReference>
<keyword evidence="3" id="KW-1185">Reference proteome</keyword>
<dbReference type="KEGG" id="acab:QRX50_11935"/>